<evidence type="ECO:0000313" key="5">
    <source>
        <dbReference type="EMBL" id="KAK6645026.1"/>
    </source>
</evidence>
<comment type="caution">
    <text evidence="5">The sequence shown here is derived from an EMBL/GenBank/DDBJ whole genome shotgun (WGS) entry which is preliminary data.</text>
</comment>
<dbReference type="Proteomes" id="UP001372834">
    <property type="component" value="Unassembled WGS sequence"/>
</dbReference>
<name>A0AAN8XRV9_POLSC</name>
<dbReference type="AlphaFoldDB" id="A0AAN8XRV9"/>
<dbReference type="PANTHER" id="PTHR11008">
    <property type="entry name" value="PROTEIN TAKEOUT-LIKE PROTEIN"/>
    <property type="match status" value="1"/>
</dbReference>
<dbReference type="InterPro" id="IPR038606">
    <property type="entry name" value="To_sf"/>
</dbReference>
<evidence type="ECO:0000256" key="2">
    <source>
        <dbReference type="ARBA" id="ARBA00023108"/>
    </source>
</evidence>
<protein>
    <recommendedName>
        <fullName evidence="7">Protein takeout</fullName>
    </recommendedName>
</protein>
<evidence type="ECO:0008006" key="7">
    <source>
        <dbReference type="Google" id="ProtNLM"/>
    </source>
</evidence>
<evidence type="ECO:0000256" key="4">
    <source>
        <dbReference type="SAM" id="SignalP"/>
    </source>
</evidence>
<dbReference type="SMART" id="SM00700">
    <property type="entry name" value="JHBP"/>
    <property type="match status" value="1"/>
</dbReference>
<dbReference type="Pfam" id="PF06585">
    <property type="entry name" value="JHBP"/>
    <property type="match status" value="1"/>
</dbReference>
<dbReference type="InterPro" id="IPR010562">
    <property type="entry name" value="Haemolymph_juvenile_hormone-bd"/>
</dbReference>
<dbReference type="Gene3D" id="3.15.10.30">
    <property type="entry name" value="Haemolymph juvenile hormone binding protein"/>
    <property type="match status" value="1"/>
</dbReference>
<evidence type="ECO:0000256" key="1">
    <source>
        <dbReference type="ARBA" id="ARBA00022729"/>
    </source>
</evidence>
<organism evidence="5 6">
    <name type="scientific">Polyplax serrata</name>
    <name type="common">Common mouse louse</name>
    <dbReference type="NCBI Taxonomy" id="468196"/>
    <lineage>
        <taxon>Eukaryota</taxon>
        <taxon>Metazoa</taxon>
        <taxon>Ecdysozoa</taxon>
        <taxon>Arthropoda</taxon>
        <taxon>Hexapoda</taxon>
        <taxon>Insecta</taxon>
        <taxon>Pterygota</taxon>
        <taxon>Neoptera</taxon>
        <taxon>Paraneoptera</taxon>
        <taxon>Psocodea</taxon>
        <taxon>Troctomorpha</taxon>
        <taxon>Phthiraptera</taxon>
        <taxon>Anoplura</taxon>
        <taxon>Polyplacidae</taxon>
        <taxon>Polyplax</taxon>
    </lineage>
</organism>
<reference evidence="5 6" key="1">
    <citation type="submission" date="2023-10" db="EMBL/GenBank/DDBJ databases">
        <title>Genomes of two closely related lineages of the louse Polyplax serrata with different host specificities.</title>
        <authorList>
            <person name="Martinu J."/>
            <person name="Tarabai H."/>
            <person name="Stefka J."/>
            <person name="Hypsa V."/>
        </authorList>
    </citation>
    <scope>NUCLEOTIDE SEQUENCE [LARGE SCALE GENOMIC DNA]</scope>
    <source>
        <strain evidence="5">HR10_N</strain>
    </source>
</reference>
<keyword evidence="2" id="KW-0090">Biological rhythms</keyword>
<comment type="similarity">
    <text evidence="3">Belongs to the TO family.</text>
</comment>
<sequence>MLGYLVFACALCVSASAGHSKLPSEWPRCKRYDPNVDECLVKAIQSIVPQIVHGVSKLGIFPLDPLKITKLELAQGSGPVSIDLKFRDLILKGVGNVTITNIVSDLENFKLKIQGYFKQPIQVEADHTTHGQVLILPLGGSGKCQLALDNIKAEISLVGHEEKKDGKTFMHLDNLDVELETRRLHMNFENLVSDNKDLGDGINLFLNENWQEIFKELYPVIQEALGSTFKVIASRIFSKVPYDEIFLP</sequence>
<proteinExistence type="inferred from homology"/>
<feature type="chain" id="PRO_5042853762" description="Protein takeout" evidence="4">
    <location>
        <begin position="18"/>
        <end position="248"/>
    </location>
</feature>
<feature type="signal peptide" evidence="4">
    <location>
        <begin position="1"/>
        <end position="17"/>
    </location>
</feature>
<evidence type="ECO:0000256" key="3">
    <source>
        <dbReference type="ARBA" id="ARBA00060902"/>
    </source>
</evidence>
<dbReference type="FunFam" id="3.15.10.30:FF:000001">
    <property type="entry name" value="Takeout-like protein 1"/>
    <property type="match status" value="1"/>
</dbReference>
<accession>A0AAN8XRV9</accession>
<dbReference type="PANTHER" id="PTHR11008:SF32">
    <property type="entry name" value="CIRCADIAN CLOCK-CONTROLLED PROTEIN DAYWAKE-RELATED"/>
    <property type="match status" value="1"/>
</dbReference>
<gene>
    <name evidence="5" type="ORF">RUM43_001302</name>
</gene>
<dbReference type="GO" id="GO:0007623">
    <property type="term" value="P:circadian rhythm"/>
    <property type="evidence" value="ECO:0007669"/>
    <property type="project" value="UniProtKB-ARBA"/>
</dbReference>
<evidence type="ECO:0000313" key="6">
    <source>
        <dbReference type="Proteomes" id="UP001372834"/>
    </source>
</evidence>
<dbReference type="GO" id="GO:0005615">
    <property type="term" value="C:extracellular space"/>
    <property type="evidence" value="ECO:0007669"/>
    <property type="project" value="TreeGrafter"/>
</dbReference>
<keyword evidence="1 4" id="KW-0732">Signal</keyword>
<dbReference type="EMBL" id="JAWJWE010000001">
    <property type="protein sequence ID" value="KAK6645026.1"/>
    <property type="molecule type" value="Genomic_DNA"/>
</dbReference>